<dbReference type="EMBL" id="AGRW01000050">
    <property type="protein sequence ID" value="EIC01473.1"/>
    <property type="molecule type" value="Genomic_DNA"/>
</dbReference>
<keyword evidence="3" id="KW-1185">Reference proteome</keyword>
<sequence length="94" mass="10022">MRGKIAKILTAANGMLSAFFLMVASACFFFPVFDGGNVFVLVLASFILALPAIALDAVGAIIATGKGRLLNLAFLVADVLFEKVFYFCVEVALR</sequence>
<keyword evidence="1" id="KW-0812">Transmembrane</keyword>
<dbReference type="STRING" id="907348.TresaDRAFT_1365"/>
<evidence type="ECO:0000313" key="2">
    <source>
        <dbReference type="EMBL" id="EIC01473.1"/>
    </source>
</evidence>
<dbReference type="RefSeq" id="WP_002705274.1">
    <property type="nucleotide sequence ID" value="NZ_AGRW01000050.1"/>
</dbReference>
<evidence type="ECO:0008006" key="4">
    <source>
        <dbReference type="Google" id="ProtNLM"/>
    </source>
</evidence>
<dbReference type="PATRIC" id="fig|907348.3.peg.2020"/>
<keyword evidence="1" id="KW-0472">Membrane</keyword>
<dbReference type="PROSITE" id="PS51257">
    <property type="entry name" value="PROKAR_LIPOPROTEIN"/>
    <property type="match status" value="1"/>
</dbReference>
<evidence type="ECO:0000256" key="1">
    <source>
        <dbReference type="SAM" id="Phobius"/>
    </source>
</evidence>
<feature type="transmembrane region" description="Helical" evidence="1">
    <location>
        <begin position="39"/>
        <end position="62"/>
    </location>
</feature>
<dbReference type="Proteomes" id="UP000003571">
    <property type="component" value="Unassembled WGS sequence"/>
</dbReference>
<reference evidence="2 3" key="1">
    <citation type="submission" date="2011-09" db="EMBL/GenBank/DDBJ databases">
        <title>The draft genome of Treponema saccharophilum DSM 2985.</title>
        <authorList>
            <consortium name="US DOE Joint Genome Institute (JGI-PGF)"/>
            <person name="Lucas S."/>
            <person name="Copeland A."/>
            <person name="Lapidus A."/>
            <person name="Glavina del Rio T."/>
            <person name="Dalin E."/>
            <person name="Tice H."/>
            <person name="Bruce D."/>
            <person name="Goodwin L."/>
            <person name="Pitluck S."/>
            <person name="Peters L."/>
            <person name="Kyrpides N."/>
            <person name="Mavromatis K."/>
            <person name="Ivanova N."/>
            <person name="Markowitz V."/>
            <person name="Cheng J.-F."/>
            <person name="Hugenholtz P."/>
            <person name="Woyke T."/>
            <person name="Wu D."/>
            <person name="Gronow S."/>
            <person name="Wellnitz S."/>
            <person name="Brambilla E."/>
            <person name="Klenk H.-P."/>
            <person name="Eisen J.A."/>
        </authorList>
    </citation>
    <scope>NUCLEOTIDE SEQUENCE [LARGE SCALE GENOMIC DNA]</scope>
    <source>
        <strain evidence="2 3">DSM 2985</strain>
    </source>
</reference>
<comment type="caution">
    <text evidence="2">The sequence shown here is derived from an EMBL/GenBank/DDBJ whole genome shotgun (WGS) entry which is preliminary data.</text>
</comment>
<accession>H7EM65</accession>
<dbReference type="AlphaFoldDB" id="H7EM65"/>
<name>H7EM65_9SPIR</name>
<keyword evidence="1" id="KW-1133">Transmembrane helix</keyword>
<organism evidence="2 3">
    <name type="scientific">Treponema saccharophilum DSM 2985</name>
    <dbReference type="NCBI Taxonomy" id="907348"/>
    <lineage>
        <taxon>Bacteria</taxon>
        <taxon>Pseudomonadati</taxon>
        <taxon>Spirochaetota</taxon>
        <taxon>Spirochaetia</taxon>
        <taxon>Spirochaetales</taxon>
        <taxon>Treponemataceae</taxon>
        <taxon>Treponema</taxon>
    </lineage>
</organism>
<feature type="transmembrane region" description="Helical" evidence="1">
    <location>
        <begin position="12"/>
        <end position="33"/>
    </location>
</feature>
<gene>
    <name evidence="2" type="ORF">TresaDRAFT_1365</name>
</gene>
<evidence type="ECO:0000313" key="3">
    <source>
        <dbReference type="Proteomes" id="UP000003571"/>
    </source>
</evidence>
<proteinExistence type="predicted"/>
<protein>
    <recommendedName>
        <fullName evidence="4">Lipoprotein</fullName>
    </recommendedName>
</protein>